<comment type="caution">
    <text evidence="3">The sequence shown here is derived from an EMBL/GenBank/DDBJ whole genome shotgun (WGS) entry which is preliminary data.</text>
</comment>
<proteinExistence type="predicted"/>
<dbReference type="OrthoDB" id="6115627at2759"/>
<evidence type="ECO:0000313" key="3">
    <source>
        <dbReference type="EMBL" id="CAG2229641.1"/>
    </source>
</evidence>
<keyword evidence="4" id="KW-1185">Reference proteome</keyword>
<feature type="region of interest" description="Disordered" evidence="1">
    <location>
        <begin position="257"/>
        <end position="318"/>
    </location>
</feature>
<name>A0A8S3THA0_MYTED</name>
<dbReference type="CDD" id="cd00229">
    <property type="entry name" value="SGNH_hydrolase"/>
    <property type="match status" value="1"/>
</dbReference>
<dbReference type="SUPFAM" id="SSF52266">
    <property type="entry name" value="SGNH hydrolase"/>
    <property type="match status" value="1"/>
</dbReference>
<sequence>MADETTDVSSDDAERREDLIACRDCGVVFAHLRGLEAHSQQGCGKKNGIVLPMTGKDVEDALSGLPVTVCCAEDLPSYVSDRPRTFVVNTDNCDQKGSHWVAFLFPHRVHDTDPIYVRGGKTNDITERLLALPKDTELKNIIIQVGSNDCCSSNFESDTFNEDYKILVATAKSVCENVVISGMCPRLDDSQGNIVKGNERIKQIANDKNFLFIDNDFNFRLLSGAIDMSLYNRDGVHLNTKGVAKLVRNLDITPKEKPKIHDDLRRTPAYQKPRRQDNTNSGYAHSHRTQKQAGETRGRVHPHLGDSKPSRSQGYSNHSNVSTNVKLCWYCGEKKSHFICVTGVMVKITKLKC</sequence>
<dbReference type="InterPro" id="IPR013830">
    <property type="entry name" value="SGNH_hydro"/>
</dbReference>
<organism evidence="3 4">
    <name type="scientific">Mytilus edulis</name>
    <name type="common">Blue mussel</name>
    <dbReference type="NCBI Taxonomy" id="6550"/>
    <lineage>
        <taxon>Eukaryota</taxon>
        <taxon>Metazoa</taxon>
        <taxon>Spiralia</taxon>
        <taxon>Lophotrochozoa</taxon>
        <taxon>Mollusca</taxon>
        <taxon>Bivalvia</taxon>
        <taxon>Autobranchia</taxon>
        <taxon>Pteriomorphia</taxon>
        <taxon>Mytilida</taxon>
        <taxon>Mytiloidea</taxon>
        <taxon>Mytilidae</taxon>
        <taxon>Mytilinae</taxon>
        <taxon>Mytilus</taxon>
    </lineage>
</organism>
<dbReference type="Proteomes" id="UP000683360">
    <property type="component" value="Unassembled WGS sequence"/>
</dbReference>
<dbReference type="InterPro" id="IPR036514">
    <property type="entry name" value="SGNH_hydro_sf"/>
</dbReference>
<dbReference type="EMBL" id="CAJPWZ010002033">
    <property type="protein sequence ID" value="CAG2229641.1"/>
    <property type="molecule type" value="Genomic_DNA"/>
</dbReference>
<dbReference type="AlphaFoldDB" id="A0A8S3THA0"/>
<evidence type="ECO:0000313" key="4">
    <source>
        <dbReference type="Proteomes" id="UP000683360"/>
    </source>
</evidence>
<feature type="domain" description="SGNH hydrolase-type esterase" evidence="2">
    <location>
        <begin position="92"/>
        <end position="243"/>
    </location>
</feature>
<accession>A0A8S3THA0</accession>
<gene>
    <name evidence="3" type="ORF">MEDL_42531</name>
</gene>
<reference evidence="3" key="1">
    <citation type="submission" date="2021-03" db="EMBL/GenBank/DDBJ databases">
        <authorList>
            <person name="Bekaert M."/>
        </authorList>
    </citation>
    <scope>NUCLEOTIDE SEQUENCE</scope>
</reference>
<protein>
    <recommendedName>
        <fullName evidence="2">SGNH hydrolase-type esterase domain-containing protein</fullName>
    </recommendedName>
</protein>
<evidence type="ECO:0000259" key="2">
    <source>
        <dbReference type="Pfam" id="PF13472"/>
    </source>
</evidence>
<dbReference type="Gene3D" id="3.40.50.1110">
    <property type="entry name" value="SGNH hydrolase"/>
    <property type="match status" value="1"/>
</dbReference>
<feature type="compositionally biased region" description="Basic and acidic residues" evidence="1">
    <location>
        <begin position="257"/>
        <end position="266"/>
    </location>
</feature>
<feature type="compositionally biased region" description="Basic and acidic residues" evidence="1">
    <location>
        <begin position="294"/>
        <end position="309"/>
    </location>
</feature>
<evidence type="ECO:0000256" key="1">
    <source>
        <dbReference type="SAM" id="MobiDB-lite"/>
    </source>
</evidence>
<dbReference type="Pfam" id="PF13472">
    <property type="entry name" value="Lipase_GDSL_2"/>
    <property type="match status" value="1"/>
</dbReference>